<evidence type="ECO:0000313" key="2">
    <source>
        <dbReference type="EMBL" id="MDH0701743.1"/>
    </source>
</evidence>
<dbReference type="InterPro" id="IPR050902">
    <property type="entry name" value="ABC_Transporter_SBP"/>
</dbReference>
<dbReference type="InterPro" id="IPR002491">
    <property type="entry name" value="ABC_transptr_periplasmic_BD"/>
</dbReference>
<accession>A0AA42ILX1</accession>
<dbReference type="SUPFAM" id="SSF53807">
    <property type="entry name" value="Helical backbone' metal receptor"/>
    <property type="match status" value="1"/>
</dbReference>
<dbReference type="Gene3D" id="3.40.50.1980">
    <property type="entry name" value="Nitrogenase molybdenum iron protein domain"/>
    <property type="match status" value="2"/>
</dbReference>
<gene>
    <name evidence="2" type="ORF">N5D41_09585</name>
</gene>
<dbReference type="RefSeq" id="WP_279836620.1">
    <property type="nucleotide sequence ID" value="NZ_JAOCDH010000009.1"/>
</dbReference>
<proteinExistence type="predicted"/>
<dbReference type="PANTHER" id="PTHR30535">
    <property type="entry name" value="VITAMIN B12-BINDING PROTEIN"/>
    <property type="match status" value="1"/>
</dbReference>
<dbReference type="PANTHER" id="PTHR30535:SF34">
    <property type="entry name" value="MOLYBDATE-BINDING PROTEIN MOLA"/>
    <property type="match status" value="1"/>
</dbReference>
<protein>
    <submittedName>
        <fullName evidence="2">ABC transporter substrate-binding protein</fullName>
    </submittedName>
</protein>
<dbReference type="Proteomes" id="UP001161137">
    <property type="component" value="Unassembled WGS sequence"/>
</dbReference>
<reference evidence="2" key="1">
    <citation type="submission" date="2022-09" db="EMBL/GenBank/DDBJ databases">
        <title>Intensive care unit water sources are persistently colonized with multi-drug resistant bacteria and are the site of extensive horizontal gene transfer of antibiotic resistance genes.</title>
        <authorList>
            <person name="Diorio-Toth L."/>
        </authorList>
    </citation>
    <scope>NUCLEOTIDE SEQUENCE</scope>
    <source>
        <strain evidence="2">GD03863</strain>
    </source>
</reference>
<evidence type="ECO:0000313" key="3">
    <source>
        <dbReference type="Proteomes" id="UP001161137"/>
    </source>
</evidence>
<dbReference type="Pfam" id="PF01497">
    <property type="entry name" value="Peripla_BP_2"/>
    <property type="match status" value="1"/>
</dbReference>
<comment type="caution">
    <text evidence="2">The sequence shown here is derived from an EMBL/GenBank/DDBJ whole genome shotgun (WGS) entry which is preliminary data.</text>
</comment>
<dbReference type="AlphaFoldDB" id="A0AA42ILX1"/>
<organism evidence="2 3">
    <name type="scientific">Ectopseudomonas toyotomiensis</name>
    <dbReference type="NCBI Taxonomy" id="554344"/>
    <lineage>
        <taxon>Bacteria</taxon>
        <taxon>Pseudomonadati</taxon>
        <taxon>Pseudomonadota</taxon>
        <taxon>Gammaproteobacteria</taxon>
        <taxon>Pseudomonadales</taxon>
        <taxon>Pseudomonadaceae</taxon>
        <taxon>Ectopseudomonas</taxon>
    </lineage>
</organism>
<name>A0AA42ILX1_9GAMM</name>
<dbReference type="PROSITE" id="PS50983">
    <property type="entry name" value="FE_B12_PBP"/>
    <property type="match status" value="1"/>
</dbReference>
<feature type="domain" description="Fe/B12 periplasmic-binding" evidence="1">
    <location>
        <begin position="43"/>
        <end position="345"/>
    </location>
</feature>
<evidence type="ECO:0000259" key="1">
    <source>
        <dbReference type="PROSITE" id="PS50983"/>
    </source>
</evidence>
<dbReference type="EMBL" id="JAOCDH010000009">
    <property type="protein sequence ID" value="MDH0701743.1"/>
    <property type="molecule type" value="Genomic_DNA"/>
</dbReference>
<sequence>MANLMGRAIVAVLLGLALLAPVQAQVLTDLAGREVLVPERVERIVLGEGRLLPVLAILEGEQLLDRLVGMPADLALVDPGSARQYQQAFPALDKVPRIGQGAADTFSLEQVLTLRPDLAVFSLSGHGPDSTQGRLIEQLQRAGVAVLFVDFREQPLVNTPRSMTLLGQALGREARADAFNAAHAEALAAVRERLPQGTAPEVFLHSRAGLGDGCCESMARGMFADLLEEAGGDNIARERLPGHAGTLSLELLLSQPPELYIASAVGSADSLAEGAPYIALGPGVAVDAAQASLRRLLGRGGLQHLSTVREGRAHAIWHGFYNSPFNVVAVQVFAKWLHPEAFADLDPQRTLERFYSEFQPVALDGQYWISL</sequence>